<reference evidence="7" key="1">
    <citation type="journal article" date="2019" name="Int. J. Syst. Evol. Microbiol.">
        <title>The Global Catalogue of Microorganisms (GCM) 10K type strain sequencing project: providing services to taxonomists for standard genome sequencing and annotation.</title>
        <authorList>
            <consortium name="The Broad Institute Genomics Platform"/>
            <consortium name="The Broad Institute Genome Sequencing Center for Infectious Disease"/>
            <person name="Wu L."/>
            <person name="Ma J."/>
        </authorList>
    </citation>
    <scope>NUCLEOTIDE SEQUENCE [LARGE SCALE GENOMIC DNA]</scope>
    <source>
        <strain evidence="7">CGMCC 4.7349</strain>
    </source>
</reference>
<evidence type="ECO:0000256" key="3">
    <source>
        <dbReference type="PROSITE-ProRule" id="PRU10038"/>
    </source>
</evidence>
<dbReference type="RefSeq" id="WP_229696837.1">
    <property type="nucleotide sequence ID" value="NZ_BMNG01000004.1"/>
</dbReference>
<evidence type="ECO:0000256" key="1">
    <source>
        <dbReference type="ARBA" id="ARBA00010515"/>
    </source>
</evidence>
<sequence>MRSDPGSGPEGPSGEVRAPEVAPEARPLLDALAAFFPDLGGAVTDAAEARRVLAAAPASPFPSPQVGSVVDRVIPGPVGAPEVPVRVYLPEATGGPEAVDEPEAGVPPRPRPTVVFFHGGGWSLCDLDIYDATARGLCRGARAAVVSVDYRLAPEHPFPAAVEDAYAAVVWAADHRGELGGAEGSLVVAGDSAGGNLATVSALTARDHDGPDIALQVLIYPSVDARERTRPAGDEGPGAGGSEAPGTGARDSFLTPAHCRWFREQYLGAYLRAGGDPADPRVSPLLADLTGLPPAHVVTAGFDPLRDEGRAYAARLRDAGVAVTEGHFPAMFHGFLGFPPLLADARAAQETVIDAIASAVNGRKNGGLEGGEAG</sequence>
<comment type="caution">
    <text evidence="6">The sequence shown here is derived from an EMBL/GenBank/DDBJ whole genome shotgun (WGS) entry which is preliminary data.</text>
</comment>
<protein>
    <submittedName>
        <fullName evidence="6">Acetylhydrolase</fullName>
    </submittedName>
</protein>
<dbReference type="Gene3D" id="3.40.50.1820">
    <property type="entry name" value="alpha/beta hydrolase"/>
    <property type="match status" value="1"/>
</dbReference>
<evidence type="ECO:0000313" key="6">
    <source>
        <dbReference type="EMBL" id="GGO41069.1"/>
    </source>
</evidence>
<dbReference type="InterPro" id="IPR029058">
    <property type="entry name" value="AB_hydrolase_fold"/>
</dbReference>
<dbReference type="InterPro" id="IPR013094">
    <property type="entry name" value="AB_hydrolase_3"/>
</dbReference>
<evidence type="ECO:0000256" key="2">
    <source>
        <dbReference type="ARBA" id="ARBA00022801"/>
    </source>
</evidence>
<accession>A0ABQ2LNV4</accession>
<feature type="domain" description="Alpha/beta hydrolase fold-3" evidence="5">
    <location>
        <begin position="114"/>
        <end position="336"/>
    </location>
</feature>
<keyword evidence="7" id="KW-1185">Reference proteome</keyword>
<evidence type="ECO:0000256" key="4">
    <source>
        <dbReference type="SAM" id="MobiDB-lite"/>
    </source>
</evidence>
<feature type="active site" evidence="3">
    <location>
        <position position="192"/>
    </location>
</feature>
<organism evidence="6 7">
    <name type="scientific">Streptomyces lasiicapitis</name>
    <dbReference type="NCBI Taxonomy" id="1923961"/>
    <lineage>
        <taxon>Bacteria</taxon>
        <taxon>Bacillati</taxon>
        <taxon>Actinomycetota</taxon>
        <taxon>Actinomycetes</taxon>
        <taxon>Kitasatosporales</taxon>
        <taxon>Streptomycetaceae</taxon>
        <taxon>Streptomyces</taxon>
    </lineage>
</organism>
<keyword evidence="2" id="KW-0378">Hydrolase</keyword>
<comment type="similarity">
    <text evidence="1">Belongs to the 'GDXG' lipolytic enzyme family.</text>
</comment>
<evidence type="ECO:0000313" key="7">
    <source>
        <dbReference type="Proteomes" id="UP000656881"/>
    </source>
</evidence>
<feature type="compositionally biased region" description="Low complexity" evidence="4">
    <location>
        <begin position="1"/>
        <end position="15"/>
    </location>
</feature>
<dbReference type="EMBL" id="BMNG01000004">
    <property type="protein sequence ID" value="GGO41069.1"/>
    <property type="molecule type" value="Genomic_DNA"/>
</dbReference>
<dbReference type="PROSITE" id="PS01174">
    <property type="entry name" value="LIPASE_GDXG_SER"/>
    <property type="match status" value="1"/>
</dbReference>
<dbReference type="Proteomes" id="UP000656881">
    <property type="component" value="Unassembled WGS sequence"/>
</dbReference>
<dbReference type="SUPFAM" id="SSF53474">
    <property type="entry name" value="alpha/beta-Hydrolases"/>
    <property type="match status" value="1"/>
</dbReference>
<name>A0ABQ2LNV4_9ACTN</name>
<dbReference type="PANTHER" id="PTHR48081:SF8">
    <property type="entry name" value="ALPHA_BETA HYDROLASE FOLD-3 DOMAIN-CONTAINING PROTEIN-RELATED"/>
    <property type="match status" value="1"/>
</dbReference>
<evidence type="ECO:0000259" key="5">
    <source>
        <dbReference type="Pfam" id="PF07859"/>
    </source>
</evidence>
<gene>
    <name evidence="6" type="ORF">GCM10012286_20250</name>
</gene>
<dbReference type="InterPro" id="IPR050300">
    <property type="entry name" value="GDXG_lipolytic_enzyme"/>
</dbReference>
<proteinExistence type="inferred from homology"/>
<feature type="region of interest" description="Disordered" evidence="4">
    <location>
        <begin position="1"/>
        <end position="22"/>
    </location>
</feature>
<dbReference type="InterPro" id="IPR033140">
    <property type="entry name" value="Lipase_GDXG_put_SER_AS"/>
</dbReference>
<feature type="region of interest" description="Disordered" evidence="4">
    <location>
        <begin position="226"/>
        <end position="250"/>
    </location>
</feature>
<dbReference type="Pfam" id="PF07859">
    <property type="entry name" value="Abhydrolase_3"/>
    <property type="match status" value="1"/>
</dbReference>
<dbReference type="PANTHER" id="PTHR48081">
    <property type="entry name" value="AB HYDROLASE SUPERFAMILY PROTEIN C4A8.06C"/>
    <property type="match status" value="1"/>
</dbReference>